<gene>
    <name evidence="3" type="ORF">EV207_101283</name>
</gene>
<evidence type="ECO:0000313" key="4">
    <source>
        <dbReference type="Proteomes" id="UP000295416"/>
    </source>
</evidence>
<dbReference type="GO" id="GO:0008206">
    <property type="term" value="P:bile acid metabolic process"/>
    <property type="evidence" value="ECO:0007669"/>
    <property type="project" value="UniProtKB-ARBA"/>
</dbReference>
<dbReference type="Gene3D" id="3.40.50.720">
    <property type="entry name" value="NAD(P)-binding Rossmann-like Domain"/>
    <property type="match status" value="1"/>
</dbReference>
<dbReference type="InterPro" id="IPR050259">
    <property type="entry name" value="SDR"/>
</dbReference>
<dbReference type="InterPro" id="IPR002347">
    <property type="entry name" value="SDR_fam"/>
</dbReference>
<dbReference type="Pfam" id="PF13561">
    <property type="entry name" value="adh_short_C2"/>
    <property type="match status" value="1"/>
</dbReference>
<dbReference type="InterPro" id="IPR036291">
    <property type="entry name" value="NAD(P)-bd_dom_sf"/>
</dbReference>
<comment type="similarity">
    <text evidence="1">Belongs to the short-chain dehydrogenases/reductases (SDR) family.</text>
</comment>
<dbReference type="PRINTS" id="PR00081">
    <property type="entry name" value="GDHRDH"/>
</dbReference>
<dbReference type="GO" id="GO:0016491">
    <property type="term" value="F:oxidoreductase activity"/>
    <property type="evidence" value="ECO:0007669"/>
    <property type="project" value="UniProtKB-KW"/>
</dbReference>
<dbReference type="OrthoDB" id="9803333at2"/>
<dbReference type="SUPFAM" id="SSF51735">
    <property type="entry name" value="NAD(P)-binding Rossmann-fold domains"/>
    <property type="match status" value="1"/>
</dbReference>
<comment type="caution">
    <text evidence="3">The sequence shown here is derived from an EMBL/GenBank/DDBJ whole genome shotgun (WGS) entry which is preliminary data.</text>
</comment>
<dbReference type="FunFam" id="3.40.50.720:FF:000084">
    <property type="entry name" value="Short-chain dehydrogenase reductase"/>
    <property type="match status" value="1"/>
</dbReference>
<dbReference type="PANTHER" id="PTHR42879:SF6">
    <property type="entry name" value="NADPH-DEPENDENT REDUCTASE BACG"/>
    <property type="match status" value="1"/>
</dbReference>
<proteinExistence type="inferred from homology"/>
<name>A0A4R2PD26_9BACL</name>
<accession>A0A4R2PD26</accession>
<dbReference type="Proteomes" id="UP000295416">
    <property type="component" value="Unassembled WGS sequence"/>
</dbReference>
<dbReference type="PANTHER" id="PTHR42879">
    <property type="entry name" value="3-OXOACYL-(ACYL-CARRIER-PROTEIN) REDUCTASE"/>
    <property type="match status" value="1"/>
</dbReference>
<protein>
    <submittedName>
        <fullName evidence="3">3-oxoacyl-[acyl-carrier protein] reductase</fullName>
    </submittedName>
</protein>
<keyword evidence="2" id="KW-0560">Oxidoreductase</keyword>
<dbReference type="AlphaFoldDB" id="A0A4R2PD26"/>
<reference evidence="3 4" key="1">
    <citation type="submission" date="2019-03" db="EMBL/GenBank/DDBJ databases">
        <title>Genomic Encyclopedia of Type Strains, Phase IV (KMG-IV): sequencing the most valuable type-strain genomes for metagenomic binning, comparative biology and taxonomic classification.</title>
        <authorList>
            <person name="Goeker M."/>
        </authorList>
    </citation>
    <scope>NUCLEOTIDE SEQUENCE [LARGE SCALE GENOMIC DNA]</scope>
    <source>
        <strain evidence="3 4">DSM 19377</strain>
    </source>
</reference>
<evidence type="ECO:0000256" key="1">
    <source>
        <dbReference type="ARBA" id="ARBA00006484"/>
    </source>
</evidence>
<keyword evidence="4" id="KW-1185">Reference proteome</keyword>
<sequence length="262" mass="28485">MDLGLSGKNALVMASSQGLGKAIAKELVKEGANVMIAARREERLKAVQDELSRDGQGKVAFCRADVKNEEDLRALVQETIHQFGSIDILLNNAGGPPAGGFSEVTDQDWQHAFELNLLSYVRMIREVVPSMKENGGGRIINITSSSIKQPIPNLILSNTFRLGIVGMAKTLAEELAPDNILIHTVAPGRIATDRVTHLDQDKADRTGRTLADIREESEQQIPLGRYGQPEEFAKVVTFLASDACTYMTGDAFLIDGGLIRSI</sequence>
<dbReference type="CDD" id="cd05344">
    <property type="entry name" value="BKR_like_SDR_like"/>
    <property type="match status" value="1"/>
</dbReference>
<organism evidence="3 4">
    <name type="scientific">Scopulibacillus darangshiensis</name>
    <dbReference type="NCBI Taxonomy" id="442528"/>
    <lineage>
        <taxon>Bacteria</taxon>
        <taxon>Bacillati</taxon>
        <taxon>Bacillota</taxon>
        <taxon>Bacilli</taxon>
        <taxon>Bacillales</taxon>
        <taxon>Sporolactobacillaceae</taxon>
        <taxon>Scopulibacillus</taxon>
    </lineage>
</organism>
<dbReference type="RefSeq" id="WP_132742836.1">
    <property type="nucleotide sequence ID" value="NZ_SLXK01000001.1"/>
</dbReference>
<dbReference type="EMBL" id="SLXK01000001">
    <property type="protein sequence ID" value="TCP32304.1"/>
    <property type="molecule type" value="Genomic_DNA"/>
</dbReference>
<dbReference type="PRINTS" id="PR00080">
    <property type="entry name" value="SDRFAMILY"/>
</dbReference>
<evidence type="ECO:0000313" key="3">
    <source>
        <dbReference type="EMBL" id="TCP32304.1"/>
    </source>
</evidence>
<evidence type="ECO:0000256" key="2">
    <source>
        <dbReference type="ARBA" id="ARBA00023002"/>
    </source>
</evidence>